<dbReference type="STRING" id="400772.RR49_00962"/>
<organism evidence="1 2">
    <name type="scientific">Microbacterium ginsengisoli</name>
    <dbReference type="NCBI Taxonomy" id="400772"/>
    <lineage>
        <taxon>Bacteria</taxon>
        <taxon>Bacillati</taxon>
        <taxon>Actinomycetota</taxon>
        <taxon>Actinomycetes</taxon>
        <taxon>Micrococcales</taxon>
        <taxon>Microbacteriaceae</taxon>
        <taxon>Microbacterium</taxon>
    </lineage>
</organism>
<evidence type="ECO:0000313" key="2">
    <source>
        <dbReference type="Proteomes" id="UP000033451"/>
    </source>
</evidence>
<keyword evidence="2" id="KW-1185">Reference proteome</keyword>
<reference evidence="1 2" key="1">
    <citation type="submission" date="2015-02" db="EMBL/GenBank/DDBJ databases">
        <title>Draft genome sequences of ten Microbacterium spp. with emphasis on heavy metal contaminated environments.</title>
        <authorList>
            <person name="Corretto E."/>
        </authorList>
    </citation>
    <scope>NUCLEOTIDE SEQUENCE [LARGE SCALE GENOMIC DNA]</scope>
    <source>
        <strain evidence="1 2">DSM 18659</strain>
    </source>
</reference>
<accession>A0A0F0LW79</accession>
<name>A0A0F0LW79_9MICO</name>
<gene>
    <name evidence="1" type="ORF">RR49_00962</name>
</gene>
<comment type="caution">
    <text evidence="1">The sequence shown here is derived from an EMBL/GenBank/DDBJ whole genome shotgun (WGS) entry which is preliminary data.</text>
</comment>
<dbReference type="OrthoDB" id="5496274at2"/>
<dbReference type="Proteomes" id="UP000033451">
    <property type="component" value="Unassembled WGS sequence"/>
</dbReference>
<evidence type="ECO:0000313" key="1">
    <source>
        <dbReference type="EMBL" id="KJL37378.1"/>
    </source>
</evidence>
<dbReference type="RefSeq" id="WP_045246926.1">
    <property type="nucleotide sequence ID" value="NZ_JYIY01000066.1"/>
</dbReference>
<dbReference type="EMBL" id="JYIY01000066">
    <property type="protein sequence ID" value="KJL37378.1"/>
    <property type="molecule type" value="Genomic_DNA"/>
</dbReference>
<dbReference type="AlphaFoldDB" id="A0A0F0LW79"/>
<dbReference type="PATRIC" id="fig|400772.4.peg.988"/>
<proteinExistence type="predicted"/>
<sequence>MLAIAKQAARDLQDALLNTAPLELQALLARFADGTARHRVLAISRGGVLASTGALPMLSHRLPGLHG</sequence>
<protein>
    <submittedName>
        <fullName evidence="1">Uncharacterized protein</fullName>
    </submittedName>
</protein>